<dbReference type="KEGG" id="pgri:PgNI_10343"/>
<evidence type="ECO:0000256" key="4">
    <source>
        <dbReference type="ARBA" id="ARBA00022750"/>
    </source>
</evidence>
<dbReference type="RefSeq" id="XP_030979776.1">
    <property type="nucleotide sequence ID" value="XM_031130316.1"/>
</dbReference>
<reference evidence="12" key="3">
    <citation type="submission" date="2025-08" db="UniProtKB">
        <authorList>
            <consortium name="RefSeq"/>
        </authorList>
    </citation>
    <scope>IDENTIFICATION</scope>
    <source>
        <strain evidence="12">NI907</strain>
    </source>
</reference>
<dbReference type="PANTHER" id="PTHR47966">
    <property type="entry name" value="BETA-SITE APP-CLEAVING ENZYME, ISOFORM A-RELATED"/>
    <property type="match status" value="1"/>
</dbReference>
<feature type="transmembrane region" description="Helical" evidence="8">
    <location>
        <begin position="481"/>
        <end position="500"/>
    </location>
</feature>
<evidence type="ECO:0000256" key="2">
    <source>
        <dbReference type="ARBA" id="ARBA00022670"/>
    </source>
</evidence>
<evidence type="ECO:0000256" key="8">
    <source>
        <dbReference type="SAM" id="Phobius"/>
    </source>
</evidence>
<organism evidence="11 12">
    <name type="scientific">Pyricularia grisea</name>
    <name type="common">Crabgrass-specific blast fungus</name>
    <name type="synonym">Magnaporthe grisea</name>
    <dbReference type="NCBI Taxonomy" id="148305"/>
    <lineage>
        <taxon>Eukaryota</taxon>
        <taxon>Fungi</taxon>
        <taxon>Dikarya</taxon>
        <taxon>Ascomycota</taxon>
        <taxon>Pezizomycotina</taxon>
        <taxon>Sordariomycetes</taxon>
        <taxon>Sordariomycetidae</taxon>
        <taxon>Magnaporthales</taxon>
        <taxon>Pyriculariaceae</taxon>
        <taxon>Pyricularia</taxon>
    </lineage>
</organism>
<dbReference type="Gene3D" id="2.40.70.10">
    <property type="entry name" value="Acid Proteases"/>
    <property type="match status" value="2"/>
</dbReference>
<dbReference type="InterPro" id="IPR021109">
    <property type="entry name" value="Peptidase_aspartic_dom_sf"/>
</dbReference>
<dbReference type="PANTHER" id="PTHR47966:SF65">
    <property type="entry name" value="ASPARTIC-TYPE ENDOPEPTIDASE"/>
    <property type="match status" value="1"/>
</dbReference>
<evidence type="ECO:0000256" key="7">
    <source>
        <dbReference type="PIRSR" id="PIRSR601461-2"/>
    </source>
</evidence>
<dbReference type="CDD" id="cd05474">
    <property type="entry name" value="SAP_like"/>
    <property type="match status" value="1"/>
</dbReference>
<evidence type="ECO:0000259" key="10">
    <source>
        <dbReference type="PROSITE" id="PS51767"/>
    </source>
</evidence>
<feature type="domain" description="Peptidase A1" evidence="10">
    <location>
        <begin position="51"/>
        <end position="405"/>
    </location>
</feature>
<evidence type="ECO:0000313" key="12">
    <source>
        <dbReference type="RefSeq" id="XP_030979776.1"/>
    </source>
</evidence>
<dbReference type="GO" id="GO:0004190">
    <property type="term" value="F:aspartic-type endopeptidase activity"/>
    <property type="evidence" value="ECO:0007669"/>
    <property type="project" value="UniProtKB-KW"/>
</dbReference>
<keyword evidence="4" id="KW-0064">Aspartyl protease</keyword>
<keyword evidence="8" id="KW-1133">Transmembrane helix</keyword>
<feature type="signal peptide" evidence="9">
    <location>
        <begin position="1"/>
        <end position="16"/>
    </location>
</feature>
<dbReference type="InterPro" id="IPR033876">
    <property type="entry name" value="SAP-like"/>
</dbReference>
<dbReference type="GeneID" id="41965224"/>
<feature type="chain" id="PRO_5028416743" description="Peptidase A1 domain-containing protein" evidence="9">
    <location>
        <begin position="17"/>
        <end position="501"/>
    </location>
</feature>
<dbReference type="InterPro" id="IPR001461">
    <property type="entry name" value="Aspartic_peptidase_A1"/>
</dbReference>
<name>A0A6P8AXY0_PYRGI</name>
<protein>
    <recommendedName>
        <fullName evidence="10">Peptidase A1 domain-containing protein</fullName>
    </recommendedName>
</protein>
<dbReference type="PROSITE" id="PS51767">
    <property type="entry name" value="PEPTIDASE_A1"/>
    <property type="match status" value="1"/>
</dbReference>
<dbReference type="PRINTS" id="PR00792">
    <property type="entry name" value="PEPSIN"/>
</dbReference>
<dbReference type="AlphaFoldDB" id="A0A6P8AXY0"/>
<keyword evidence="11" id="KW-1185">Reference proteome</keyword>
<evidence type="ECO:0000313" key="11">
    <source>
        <dbReference type="Proteomes" id="UP000515153"/>
    </source>
</evidence>
<reference evidence="12" key="2">
    <citation type="submission" date="2019-10" db="EMBL/GenBank/DDBJ databases">
        <authorList>
            <consortium name="NCBI Genome Project"/>
        </authorList>
    </citation>
    <scope>NUCLEOTIDE SEQUENCE</scope>
    <source>
        <strain evidence="12">NI907</strain>
    </source>
</reference>
<dbReference type="SUPFAM" id="SSF50630">
    <property type="entry name" value="Acid proteases"/>
    <property type="match status" value="1"/>
</dbReference>
<evidence type="ECO:0000256" key="1">
    <source>
        <dbReference type="ARBA" id="ARBA00007447"/>
    </source>
</evidence>
<keyword evidence="2" id="KW-0645">Protease</keyword>
<feature type="active site" evidence="6">
    <location>
        <position position="270"/>
    </location>
</feature>
<dbReference type="GO" id="GO:0006508">
    <property type="term" value="P:proteolysis"/>
    <property type="evidence" value="ECO:0007669"/>
    <property type="project" value="UniProtKB-KW"/>
</dbReference>
<keyword evidence="7" id="KW-1015">Disulfide bond</keyword>
<feature type="disulfide bond" evidence="7">
    <location>
        <begin position="306"/>
        <end position="358"/>
    </location>
</feature>
<reference evidence="11 12" key="1">
    <citation type="journal article" date="2019" name="Mol. Biol. Evol.">
        <title>Blast fungal genomes show frequent chromosomal changes, gene gains and losses, and effector gene turnover.</title>
        <authorList>
            <person name="Gomez Luciano L.B."/>
            <person name="Jason Tsai I."/>
            <person name="Chuma I."/>
            <person name="Tosa Y."/>
            <person name="Chen Y.H."/>
            <person name="Li J.Y."/>
            <person name="Li M.Y."/>
            <person name="Jade Lu M.Y."/>
            <person name="Nakayashiki H."/>
            <person name="Li W.H."/>
        </authorList>
    </citation>
    <scope>NUCLEOTIDE SEQUENCE [LARGE SCALE GENOMIC DNA]</scope>
    <source>
        <strain evidence="11 12">NI907</strain>
    </source>
</reference>
<proteinExistence type="inferred from homology"/>
<evidence type="ECO:0000256" key="6">
    <source>
        <dbReference type="PIRSR" id="PIRSR601461-1"/>
    </source>
</evidence>
<gene>
    <name evidence="12" type="ORF">PgNI_10343</name>
</gene>
<keyword evidence="3 9" id="KW-0732">Signal</keyword>
<dbReference type="InterPro" id="IPR033121">
    <property type="entry name" value="PEPTIDASE_A1"/>
</dbReference>
<feature type="active site" evidence="6">
    <location>
        <position position="69"/>
    </location>
</feature>
<accession>A0A6P8AXY0</accession>
<dbReference type="Pfam" id="PF00026">
    <property type="entry name" value="Asp"/>
    <property type="match status" value="1"/>
</dbReference>
<sequence>MRLLGALLLAPAAVSATISFELMRSTSDSPHLGKRSTFVESMANNITGGGYYLDVKVGTPGQDARMLLDTGSSDAWVVSSRADLCWTPRLQQQYGDNCGSTYNETKSSTYSLKERGGFQIKYLDGSAARGDYIKDDFTIGKVTIKGLQMGVASTTVRGSGILGVGFSSHVAAKQPYPNIMDELVAQKIIQAKAYSLWLNDRRSPSGRILFGGIDTAKFIGALKVIPLIPDVTTKNITSFTVALSGFDIELSNKTKTKIDLRNASNPTLLDSGTTLSYLPAAMAEKVFGMFGAVEDKNITGLTYISCDYLQKEKDMLMSFTFANDGGTIKVPMYEMVLDVVRNLAGFQAPPGLPFKDVCLFGIQSTGQFAQQYNSLEGADFTLLGDTFLRSAYVVYDLDHNQIGIAQANLNATDSKIVNLTSTESSLPRLTGVASQVVNTAIMTTVTGADGLPTVTTTDVPGAPDSENAAAGRVFLGLGREVASLVGMWTLFGLFGGVFFVL</sequence>
<dbReference type="Proteomes" id="UP000515153">
    <property type="component" value="Chromosome VII"/>
</dbReference>
<keyword evidence="8" id="KW-0472">Membrane</keyword>
<keyword evidence="5" id="KW-0378">Hydrolase</keyword>
<comment type="similarity">
    <text evidence="1">Belongs to the peptidase A1 family.</text>
</comment>
<keyword evidence="8" id="KW-0812">Transmembrane</keyword>
<evidence type="ECO:0000256" key="3">
    <source>
        <dbReference type="ARBA" id="ARBA00022729"/>
    </source>
</evidence>
<evidence type="ECO:0000256" key="5">
    <source>
        <dbReference type="ARBA" id="ARBA00022801"/>
    </source>
</evidence>
<evidence type="ECO:0000256" key="9">
    <source>
        <dbReference type="SAM" id="SignalP"/>
    </source>
</evidence>